<feature type="region of interest" description="Disordered" evidence="1">
    <location>
        <begin position="27"/>
        <end position="139"/>
    </location>
</feature>
<evidence type="ECO:0000256" key="1">
    <source>
        <dbReference type="SAM" id="MobiDB-lite"/>
    </source>
</evidence>
<gene>
    <name evidence="2" type="ORF">NDU88_000830</name>
</gene>
<evidence type="ECO:0000313" key="3">
    <source>
        <dbReference type="Proteomes" id="UP001066276"/>
    </source>
</evidence>
<comment type="caution">
    <text evidence="2">The sequence shown here is derived from an EMBL/GenBank/DDBJ whole genome shotgun (WGS) entry which is preliminary data.</text>
</comment>
<keyword evidence="3" id="KW-1185">Reference proteome</keyword>
<reference evidence="2" key="1">
    <citation type="journal article" date="2022" name="bioRxiv">
        <title>Sequencing and chromosome-scale assembly of the giantPleurodeles waltlgenome.</title>
        <authorList>
            <person name="Brown T."/>
            <person name="Elewa A."/>
            <person name="Iarovenko S."/>
            <person name="Subramanian E."/>
            <person name="Araus A.J."/>
            <person name="Petzold A."/>
            <person name="Susuki M."/>
            <person name="Suzuki K.-i.T."/>
            <person name="Hayashi T."/>
            <person name="Toyoda A."/>
            <person name="Oliveira C."/>
            <person name="Osipova E."/>
            <person name="Leigh N.D."/>
            <person name="Simon A."/>
            <person name="Yun M.H."/>
        </authorList>
    </citation>
    <scope>NUCLEOTIDE SEQUENCE</scope>
    <source>
        <strain evidence="2">20211129_DDA</strain>
        <tissue evidence="2">Liver</tissue>
    </source>
</reference>
<feature type="compositionally biased region" description="Basic and acidic residues" evidence="1">
    <location>
        <begin position="34"/>
        <end position="44"/>
    </location>
</feature>
<proteinExistence type="predicted"/>
<sequence>MAQYEHGSTRAHALDGIWEIKTEGEIENLDQECGEDKGTEKKEQSSFMRGSFGEERWKECKKKGKAEEREEEEAGLSGKHINNAAVREQGRARRNAALGAEPAEGCTEPPVHGKPPRSTRGSPGAADVTRSKRAPGGGP</sequence>
<evidence type="ECO:0000313" key="2">
    <source>
        <dbReference type="EMBL" id="KAJ1095671.1"/>
    </source>
</evidence>
<organism evidence="2 3">
    <name type="scientific">Pleurodeles waltl</name>
    <name type="common">Iberian ribbed newt</name>
    <dbReference type="NCBI Taxonomy" id="8319"/>
    <lineage>
        <taxon>Eukaryota</taxon>
        <taxon>Metazoa</taxon>
        <taxon>Chordata</taxon>
        <taxon>Craniata</taxon>
        <taxon>Vertebrata</taxon>
        <taxon>Euteleostomi</taxon>
        <taxon>Amphibia</taxon>
        <taxon>Batrachia</taxon>
        <taxon>Caudata</taxon>
        <taxon>Salamandroidea</taxon>
        <taxon>Salamandridae</taxon>
        <taxon>Pleurodelinae</taxon>
        <taxon>Pleurodeles</taxon>
    </lineage>
</organism>
<name>A0AAV7LVU9_PLEWA</name>
<accession>A0AAV7LVU9</accession>
<dbReference type="Proteomes" id="UP001066276">
    <property type="component" value="Chromosome 10"/>
</dbReference>
<dbReference type="EMBL" id="JANPWB010000014">
    <property type="protein sequence ID" value="KAJ1095671.1"/>
    <property type="molecule type" value="Genomic_DNA"/>
</dbReference>
<dbReference type="AlphaFoldDB" id="A0AAV7LVU9"/>
<protein>
    <submittedName>
        <fullName evidence="2">Uncharacterized protein</fullName>
    </submittedName>
</protein>